<dbReference type="Proteomes" id="UP000000265">
    <property type="component" value="Chromosome"/>
</dbReference>
<accession>A6T851</accession>
<dbReference type="HOGENOM" id="CLU_3201026_0_0_6"/>
<dbReference type="EMBL" id="CP000647">
    <property type="protein sequence ID" value="ABR76772.1"/>
    <property type="molecule type" value="Genomic_DNA"/>
</dbReference>
<proteinExistence type="predicted"/>
<reference evidence="1 2" key="2">
    <citation type="submission" date="2006-09" db="EMBL/GenBank/DDBJ databases">
        <authorList>
            <consortium name="The Klebsiella pneumonia Genome Sequencing Project"/>
            <person name="McClelland M."/>
            <person name="Sanderson E.K."/>
            <person name="Spieth J."/>
            <person name="Clifton W.S."/>
            <person name="Latreille P."/>
            <person name="Sabo A."/>
            <person name="Pepin K."/>
            <person name="Bhonagiri V."/>
            <person name="Porwollik S."/>
            <person name="Ali J."/>
            <person name="Wilson R.K."/>
        </authorList>
    </citation>
    <scope>NUCLEOTIDE SEQUENCE [LARGE SCALE GENOMIC DNA]</scope>
    <source>
        <strain evidence="2">ATCC 700721 / MGH 78578</strain>
    </source>
</reference>
<dbReference type="EnsemblBacteria" id="ABR76772">
    <property type="protein sequence ID" value="ABR76772"/>
    <property type="gene ID" value="KPN_01340"/>
</dbReference>
<evidence type="ECO:0000313" key="1">
    <source>
        <dbReference type="EMBL" id="ABR76772.1"/>
    </source>
</evidence>
<dbReference type="KEGG" id="kpn:KPN_01340"/>
<dbReference type="AlphaFoldDB" id="A6T851"/>
<organism evidence="1 2">
    <name type="scientific">Klebsiella pneumoniae subsp. pneumoniae (strain ATCC 700721 / MGH 78578)</name>
    <dbReference type="NCBI Taxonomy" id="272620"/>
    <lineage>
        <taxon>Bacteria</taxon>
        <taxon>Pseudomonadati</taxon>
        <taxon>Pseudomonadota</taxon>
        <taxon>Gammaproteobacteria</taxon>
        <taxon>Enterobacterales</taxon>
        <taxon>Enterobacteriaceae</taxon>
        <taxon>Klebsiella/Raoultella group</taxon>
        <taxon>Klebsiella</taxon>
        <taxon>Klebsiella pneumoniae complex</taxon>
    </lineage>
</organism>
<dbReference type="PaxDb" id="272620-KPN_01340"/>
<reference evidence="1 2" key="1">
    <citation type="journal article" date="2001" name="Nature">
        <title>Complete genome sequence of Salmonella enterica serovar Typhimurium LT2.</title>
        <authorList>
            <person name="McClelland M."/>
            <person name="Sanderson K.E."/>
            <person name="Spieth J."/>
            <person name="Clifton S.W."/>
            <person name="Latreille P."/>
            <person name="Courtney L."/>
            <person name="Porwollik S."/>
            <person name="Ali J."/>
            <person name="Dante M."/>
            <person name="Du F."/>
            <person name="Hou S."/>
            <person name="Layman D."/>
            <person name="Leonard S."/>
            <person name="Nguyen C."/>
            <person name="Scott K."/>
            <person name="Holmes A."/>
            <person name="Grewal N."/>
            <person name="Mulvaney E."/>
            <person name="Ryan E."/>
            <person name="Sun H."/>
            <person name="Florea L."/>
            <person name="Miller W."/>
            <person name="Stoneking T."/>
            <person name="Nhan M."/>
            <person name="Waterston R."/>
            <person name="Wilson R.K."/>
        </authorList>
    </citation>
    <scope>NUCLEOTIDE SEQUENCE [LARGE SCALE GENOMIC DNA]</scope>
    <source>
        <strain evidence="2">ATCC 700721 / MGH 78578</strain>
    </source>
</reference>
<name>A6T851_KLEP7</name>
<gene>
    <name evidence="1" type="ORF">KPN_01340</name>
</gene>
<sequence length="44" mass="4966">MKKEINQNNTAEYLSVKQVTKGKDDCISNNYIIDCEMDINLNGG</sequence>
<protein>
    <submittedName>
        <fullName evidence="1">Uncharacterized protein</fullName>
    </submittedName>
</protein>
<evidence type="ECO:0000313" key="2">
    <source>
        <dbReference type="Proteomes" id="UP000000265"/>
    </source>
</evidence>